<dbReference type="InterPro" id="IPR050442">
    <property type="entry name" value="Peptidase_S1_coag_factors"/>
</dbReference>
<evidence type="ECO:0000256" key="10">
    <source>
        <dbReference type="ARBA" id="ARBA00022729"/>
    </source>
</evidence>
<evidence type="ECO:0000256" key="1">
    <source>
        <dbReference type="ARBA" id="ARBA00001355"/>
    </source>
</evidence>
<feature type="chain" id="PRO_5024415029" description="Coagulation factor VII" evidence="21">
    <location>
        <begin position="23"/>
        <end position="155"/>
    </location>
</feature>
<evidence type="ECO:0000256" key="20">
    <source>
        <dbReference type="SAM" id="MobiDB-lite"/>
    </source>
</evidence>
<evidence type="ECO:0000256" key="13">
    <source>
        <dbReference type="ARBA" id="ARBA00023084"/>
    </source>
</evidence>
<dbReference type="InterPro" id="IPR035972">
    <property type="entry name" value="GLA-like_dom_SF"/>
</dbReference>
<dbReference type="SMART" id="SM00179">
    <property type="entry name" value="EGF_CA"/>
    <property type="match status" value="1"/>
</dbReference>
<dbReference type="PANTHER" id="PTHR24278:SF26">
    <property type="entry name" value="COAGULATION FACTOR VII"/>
    <property type="match status" value="1"/>
</dbReference>
<keyword evidence="13" id="KW-0094">Blood coagulation</keyword>
<dbReference type="InterPro" id="IPR000742">
    <property type="entry name" value="EGF"/>
</dbReference>
<feature type="non-terminal residue" evidence="24">
    <location>
        <position position="155"/>
    </location>
</feature>
<evidence type="ECO:0000259" key="23">
    <source>
        <dbReference type="PROSITE" id="PS50998"/>
    </source>
</evidence>
<dbReference type="Gene3D" id="2.10.25.10">
    <property type="entry name" value="Laminin"/>
    <property type="match status" value="1"/>
</dbReference>
<feature type="signal peptide" evidence="21">
    <location>
        <begin position="1"/>
        <end position="22"/>
    </location>
</feature>
<evidence type="ECO:0000256" key="2">
    <source>
        <dbReference type="ARBA" id="ARBA00004613"/>
    </source>
</evidence>
<comment type="catalytic activity">
    <reaction evidence="1">
        <text>Selective cleavage of Arg-|-Ile bond in factor X to form factor Xa.</text>
        <dbReference type="EC" id="3.4.21.21"/>
    </reaction>
</comment>
<evidence type="ECO:0000313" key="25">
    <source>
        <dbReference type="Proteomes" id="UP000326458"/>
    </source>
</evidence>
<evidence type="ECO:0000256" key="9">
    <source>
        <dbReference type="ARBA" id="ARBA00022696"/>
    </source>
</evidence>
<evidence type="ECO:0000256" key="6">
    <source>
        <dbReference type="ARBA" id="ARBA00022525"/>
    </source>
</evidence>
<proteinExistence type="predicted"/>
<dbReference type="AlphaFoldDB" id="A0A5N3UN57"/>
<dbReference type="InterPro" id="IPR001881">
    <property type="entry name" value="EGF-like_Ca-bd_dom"/>
</dbReference>
<keyword evidence="8" id="KW-0165">Cleavage on pair of basic residues</keyword>
<evidence type="ECO:0000256" key="5">
    <source>
        <dbReference type="ARBA" id="ARBA00022479"/>
    </source>
</evidence>
<gene>
    <name evidence="24" type="ORF">FD754_024799</name>
</gene>
<keyword evidence="6" id="KW-0964">Secreted</keyword>
<evidence type="ECO:0000256" key="14">
    <source>
        <dbReference type="ARBA" id="ARBA00023145"/>
    </source>
</evidence>
<evidence type="ECO:0000256" key="17">
    <source>
        <dbReference type="ARBA" id="ARBA00030307"/>
    </source>
</evidence>
<evidence type="ECO:0000256" key="18">
    <source>
        <dbReference type="ARBA" id="ARBA00056668"/>
    </source>
</evidence>
<comment type="caution">
    <text evidence="24">The sequence shown here is derived from an EMBL/GenBank/DDBJ whole genome shotgun (WGS) entry which is preliminary data.</text>
</comment>
<dbReference type="InterPro" id="IPR018097">
    <property type="entry name" value="EGF_Ca-bd_CS"/>
</dbReference>
<dbReference type="EMBL" id="VCEA01005454">
    <property type="protein sequence ID" value="KAB0338116.1"/>
    <property type="molecule type" value="Genomic_DNA"/>
</dbReference>
<dbReference type="PRINTS" id="PR00001">
    <property type="entry name" value="GLABLOOD"/>
</dbReference>
<sequence>MPSRARVLALLCLLLGLRGSLPAVFLPQEQALGVLHRPRRANGFLEELRPGSLERECREELCSFEEAREIFRNEERTKQFWVSYNDGDQCASSPCQNGGSCEDQLQSYVCFCPDGFEGRNCETGEEPGPRRLPTHHTPRPGSHPPGLSAGCRLIW</sequence>
<dbReference type="InterPro" id="IPR000152">
    <property type="entry name" value="EGF-type_Asp/Asn_hydroxyl_site"/>
</dbReference>
<dbReference type="InterPro" id="IPR017857">
    <property type="entry name" value="Coagulation_fac-like_Gla_dom"/>
</dbReference>
<feature type="disulfide bond" evidence="19">
    <location>
        <begin position="112"/>
        <end position="121"/>
    </location>
</feature>
<evidence type="ECO:0000256" key="21">
    <source>
        <dbReference type="SAM" id="SignalP"/>
    </source>
</evidence>
<comment type="function">
    <text evidence="18">Initiates the extrinsic pathway of blood coagulation. Serine protease that circulates in the blood in a zymogen form. Factor VII is converted to factor VIIa by factor Xa, factor XIIa, factor IXa, or thrombin by minor proteolysis. In the presence of tissue factor and calcium ions, factor VIIa then converts factor X to factor Xa by limited proteolysis. Factor VIIa also converts factor IX to factor IXa in the presence of tissue factor and calcium.</text>
</comment>
<dbReference type="InterPro" id="IPR000294">
    <property type="entry name" value="GLA_domain"/>
</dbReference>
<comment type="subcellular location">
    <subcellularLocation>
        <location evidence="2">Secreted</location>
    </subcellularLocation>
</comment>
<name>A0A5N3UN57_MUNMU</name>
<evidence type="ECO:0000256" key="16">
    <source>
        <dbReference type="ARBA" id="ARBA00023180"/>
    </source>
</evidence>
<dbReference type="FunFam" id="4.10.740.10:FF:000001">
    <property type="entry name" value="vitamin K-dependent protein S"/>
    <property type="match status" value="1"/>
</dbReference>
<evidence type="ECO:0000256" key="3">
    <source>
        <dbReference type="ARBA" id="ARBA00012069"/>
    </source>
</evidence>
<keyword evidence="5" id="KW-0301">Gamma-carboxyglutamic acid</keyword>
<dbReference type="PANTHER" id="PTHR24278">
    <property type="entry name" value="COAGULATION FACTOR"/>
    <property type="match status" value="1"/>
</dbReference>
<dbReference type="GO" id="GO:0005509">
    <property type="term" value="F:calcium ion binding"/>
    <property type="evidence" value="ECO:0007669"/>
    <property type="project" value="InterPro"/>
</dbReference>
<evidence type="ECO:0000256" key="19">
    <source>
        <dbReference type="PROSITE-ProRule" id="PRU00076"/>
    </source>
</evidence>
<dbReference type="PROSITE" id="PS00010">
    <property type="entry name" value="ASX_HYDROXYL"/>
    <property type="match status" value="1"/>
</dbReference>
<dbReference type="Pfam" id="PF00008">
    <property type="entry name" value="EGF"/>
    <property type="match status" value="1"/>
</dbReference>
<evidence type="ECO:0000313" key="24">
    <source>
        <dbReference type="EMBL" id="KAB0338116.1"/>
    </source>
</evidence>
<dbReference type="GO" id="GO:0004252">
    <property type="term" value="F:serine-type endopeptidase activity"/>
    <property type="evidence" value="ECO:0007669"/>
    <property type="project" value="UniProtKB-EC"/>
</dbReference>
<dbReference type="Proteomes" id="UP000326458">
    <property type="component" value="Unassembled WGS sequence"/>
</dbReference>
<dbReference type="FunFam" id="2.10.25.10:FF:000420">
    <property type="entry name" value="Coagulation factor VII"/>
    <property type="match status" value="1"/>
</dbReference>
<feature type="domain" description="EGF-like" evidence="22">
    <location>
        <begin position="86"/>
        <end position="122"/>
    </location>
</feature>
<evidence type="ECO:0000256" key="8">
    <source>
        <dbReference type="ARBA" id="ARBA00022685"/>
    </source>
</evidence>
<evidence type="ECO:0000259" key="22">
    <source>
        <dbReference type="PROSITE" id="PS50026"/>
    </source>
</evidence>
<keyword evidence="15 19" id="KW-1015">Disulfide bond</keyword>
<accession>A0A5N3UN57</accession>
<evidence type="ECO:0000256" key="11">
    <source>
        <dbReference type="ARBA" id="ARBA00022737"/>
    </source>
</evidence>
<keyword evidence="12" id="KW-0106">Calcium</keyword>
<feature type="domain" description="Gla" evidence="23">
    <location>
        <begin position="40"/>
        <end position="86"/>
    </location>
</feature>
<comment type="caution">
    <text evidence="19">Lacks conserved residue(s) required for the propagation of feature annotation.</text>
</comment>
<dbReference type="CDD" id="cd00054">
    <property type="entry name" value="EGF_CA"/>
    <property type="match status" value="1"/>
</dbReference>
<dbReference type="PRINTS" id="PR00010">
    <property type="entry name" value="EGFBLOOD"/>
</dbReference>
<dbReference type="SMART" id="SM00181">
    <property type="entry name" value="EGF"/>
    <property type="match status" value="1"/>
</dbReference>
<dbReference type="PROSITE" id="PS01187">
    <property type="entry name" value="EGF_CA"/>
    <property type="match status" value="1"/>
</dbReference>
<dbReference type="PROSITE" id="PS50998">
    <property type="entry name" value="GLA_2"/>
    <property type="match status" value="1"/>
</dbReference>
<dbReference type="SUPFAM" id="SSF57630">
    <property type="entry name" value="GLA-domain"/>
    <property type="match status" value="1"/>
</dbReference>
<keyword evidence="9" id="KW-0356">Hemostasis</keyword>
<keyword evidence="10 21" id="KW-0732">Signal</keyword>
<organism evidence="24 25">
    <name type="scientific">Muntiacus muntjak</name>
    <name type="common">Barking deer</name>
    <name type="synonym">Indian muntjac</name>
    <dbReference type="NCBI Taxonomy" id="9888"/>
    <lineage>
        <taxon>Eukaryota</taxon>
        <taxon>Metazoa</taxon>
        <taxon>Chordata</taxon>
        <taxon>Craniata</taxon>
        <taxon>Vertebrata</taxon>
        <taxon>Euteleostomi</taxon>
        <taxon>Mammalia</taxon>
        <taxon>Eutheria</taxon>
        <taxon>Laurasiatheria</taxon>
        <taxon>Artiodactyla</taxon>
        <taxon>Ruminantia</taxon>
        <taxon>Pecora</taxon>
        <taxon>Cervidae</taxon>
        <taxon>Muntiacinae</taxon>
        <taxon>Muntiacus</taxon>
    </lineage>
</organism>
<dbReference type="SMART" id="SM00069">
    <property type="entry name" value="GLA"/>
    <property type="match status" value="1"/>
</dbReference>
<dbReference type="PROSITE" id="PS00011">
    <property type="entry name" value="GLA_1"/>
    <property type="match status" value="1"/>
</dbReference>
<evidence type="ECO:0000256" key="4">
    <source>
        <dbReference type="ARBA" id="ARBA00015530"/>
    </source>
</evidence>
<dbReference type="GO" id="GO:0005615">
    <property type="term" value="C:extracellular space"/>
    <property type="evidence" value="ECO:0007669"/>
    <property type="project" value="TreeGrafter"/>
</dbReference>
<evidence type="ECO:0000256" key="7">
    <source>
        <dbReference type="ARBA" id="ARBA00022536"/>
    </source>
</evidence>
<evidence type="ECO:0000256" key="15">
    <source>
        <dbReference type="ARBA" id="ARBA00023157"/>
    </source>
</evidence>
<keyword evidence="14" id="KW-0865">Zymogen</keyword>
<reference evidence="24 25" key="1">
    <citation type="submission" date="2019-06" db="EMBL/GenBank/DDBJ databases">
        <title>Discovery of a novel chromosome fission-fusion reversal in muntjac.</title>
        <authorList>
            <person name="Mudd A.B."/>
            <person name="Bredeson J.V."/>
            <person name="Baum R."/>
            <person name="Hockemeyer D."/>
            <person name="Rokhsar D.S."/>
        </authorList>
    </citation>
    <scope>NUCLEOTIDE SEQUENCE [LARGE SCALE GENOMIC DNA]</scope>
    <source>
        <strain evidence="24">UTSW_UCB_Mm</strain>
        <tissue evidence="24">Fibroblast cell line</tissue>
    </source>
</reference>
<keyword evidence="11" id="KW-0677">Repeat</keyword>
<dbReference type="Pfam" id="PF00594">
    <property type="entry name" value="Gla"/>
    <property type="match status" value="1"/>
</dbReference>
<dbReference type="EC" id="3.4.21.21" evidence="3"/>
<evidence type="ECO:0000256" key="12">
    <source>
        <dbReference type="ARBA" id="ARBA00022837"/>
    </source>
</evidence>
<dbReference type="Gene3D" id="4.10.740.10">
    <property type="entry name" value="Coagulation Factor IX"/>
    <property type="match status" value="1"/>
</dbReference>
<dbReference type="GO" id="GO:0007596">
    <property type="term" value="P:blood coagulation"/>
    <property type="evidence" value="ECO:0007669"/>
    <property type="project" value="UniProtKB-KW"/>
</dbReference>
<protein>
    <recommendedName>
        <fullName evidence="4">Coagulation factor VII</fullName>
        <ecNumber evidence="3">3.4.21.21</ecNumber>
    </recommendedName>
    <alternativeName>
        <fullName evidence="17">Serum prothrombin conversion accelerator</fullName>
    </alternativeName>
</protein>
<dbReference type="PROSITE" id="PS01186">
    <property type="entry name" value="EGF_2"/>
    <property type="match status" value="1"/>
</dbReference>
<keyword evidence="25" id="KW-1185">Reference proteome</keyword>
<keyword evidence="7 19" id="KW-0245">EGF-like domain</keyword>
<dbReference type="PROSITE" id="PS00022">
    <property type="entry name" value="EGF_1"/>
    <property type="match status" value="1"/>
</dbReference>
<dbReference type="PROSITE" id="PS50026">
    <property type="entry name" value="EGF_3"/>
    <property type="match status" value="1"/>
</dbReference>
<feature type="region of interest" description="Disordered" evidence="20">
    <location>
        <begin position="123"/>
        <end position="149"/>
    </location>
</feature>
<keyword evidence="16" id="KW-0325">Glycoprotein</keyword>